<evidence type="ECO:0000313" key="2">
    <source>
        <dbReference type="Proteomes" id="UP001472677"/>
    </source>
</evidence>
<dbReference type="Proteomes" id="UP001472677">
    <property type="component" value="Unassembled WGS sequence"/>
</dbReference>
<protein>
    <submittedName>
        <fullName evidence="1">Uncharacterized protein</fullName>
    </submittedName>
</protein>
<dbReference type="EMBL" id="JBBPBM010000011">
    <property type="protein sequence ID" value="KAK8563421.1"/>
    <property type="molecule type" value="Genomic_DNA"/>
</dbReference>
<reference evidence="1 2" key="1">
    <citation type="journal article" date="2024" name="G3 (Bethesda)">
        <title>Genome assembly of Hibiscus sabdariffa L. provides insights into metabolisms of medicinal natural products.</title>
        <authorList>
            <person name="Kim T."/>
        </authorList>
    </citation>
    <scope>NUCLEOTIDE SEQUENCE [LARGE SCALE GENOMIC DNA]</scope>
    <source>
        <strain evidence="1">TK-2024</strain>
        <tissue evidence="1">Old leaves</tissue>
    </source>
</reference>
<name>A0ABR2ENF6_9ROSI</name>
<evidence type="ECO:0000313" key="1">
    <source>
        <dbReference type="EMBL" id="KAK8563421.1"/>
    </source>
</evidence>
<keyword evidence="2" id="KW-1185">Reference proteome</keyword>
<proteinExistence type="predicted"/>
<gene>
    <name evidence="1" type="ORF">V6N12_035569</name>
</gene>
<sequence length="74" mass="8454">MDILAPTEKNLVEVIVDKSIVDRLKSCINCTTIDILNTEKLIVTLEENGLVDFDVKKLVDNQFLVDFDREEMVV</sequence>
<comment type="caution">
    <text evidence="1">The sequence shown here is derived from an EMBL/GenBank/DDBJ whole genome shotgun (WGS) entry which is preliminary data.</text>
</comment>
<organism evidence="1 2">
    <name type="scientific">Hibiscus sabdariffa</name>
    <name type="common">roselle</name>
    <dbReference type="NCBI Taxonomy" id="183260"/>
    <lineage>
        <taxon>Eukaryota</taxon>
        <taxon>Viridiplantae</taxon>
        <taxon>Streptophyta</taxon>
        <taxon>Embryophyta</taxon>
        <taxon>Tracheophyta</taxon>
        <taxon>Spermatophyta</taxon>
        <taxon>Magnoliopsida</taxon>
        <taxon>eudicotyledons</taxon>
        <taxon>Gunneridae</taxon>
        <taxon>Pentapetalae</taxon>
        <taxon>rosids</taxon>
        <taxon>malvids</taxon>
        <taxon>Malvales</taxon>
        <taxon>Malvaceae</taxon>
        <taxon>Malvoideae</taxon>
        <taxon>Hibiscus</taxon>
    </lineage>
</organism>
<accession>A0ABR2ENF6</accession>